<comment type="function">
    <text evidence="14">Catalyzes the dephosphorylation of undecaprenyl diphosphate (UPP). Confers resistance to bacitracin.</text>
</comment>
<comment type="caution">
    <text evidence="15">The sequence shown here is derived from an EMBL/GenBank/DDBJ whole genome shotgun (WGS) entry which is preliminary data.</text>
</comment>
<dbReference type="NCBIfam" id="NF001393">
    <property type="entry name" value="PRK00281.2-4"/>
    <property type="match status" value="1"/>
</dbReference>
<evidence type="ECO:0000256" key="9">
    <source>
        <dbReference type="ARBA" id="ARBA00023136"/>
    </source>
</evidence>
<organism evidence="15 16">
    <name type="scientific">Alishewanella longhuensis</name>
    <dbReference type="NCBI Taxonomy" id="1091037"/>
    <lineage>
        <taxon>Bacteria</taxon>
        <taxon>Pseudomonadati</taxon>
        <taxon>Pseudomonadota</taxon>
        <taxon>Gammaproteobacteria</taxon>
        <taxon>Alteromonadales</taxon>
        <taxon>Alteromonadaceae</taxon>
        <taxon>Alishewanella</taxon>
    </lineage>
</organism>
<accession>A0ABQ3KUD5</accession>
<comment type="subcellular location">
    <subcellularLocation>
        <location evidence="1 14">Cell membrane</location>
        <topology evidence="1 14">Multi-pass membrane protein</topology>
    </subcellularLocation>
</comment>
<evidence type="ECO:0000256" key="13">
    <source>
        <dbReference type="ARBA" id="ARBA00047594"/>
    </source>
</evidence>
<feature type="transmembrane region" description="Helical" evidence="14">
    <location>
        <begin position="6"/>
        <end position="29"/>
    </location>
</feature>
<keyword evidence="7 14" id="KW-0378">Hydrolase</keyword>
<evidence type="ECO:0000313" key="15">
    <source>
        <dbReference type="EMBL" id="GHG61572.1"/>
    </source>
</evidence>
<dbReference type="NCBIfam" id="TIGR00753">
    <property type="entry name" value="undec_PP_bacA"/>
    <property type="match status" value="1"/>
</dbReference>
<evidence type="ECO:0000256" key="8">
    <source>
        <dbReference type="ARBA" id="ARBA00022989"/>
    </source>
</evidence>
<keyword evidence="5 14" id="KW-1003">Cell membrane</keyword>
<evidence type="ECO:0000313" key="16">
    <source>
        <dbReference type="Proteomes" id="UP000659697"/>
    </source>
</evidence>
<keyword evidence="14" id="KW-0573">Peptidoglycan synthesis</keyword>
<keyword evidence="16" id="KW-1185">Reference proteome</keyword>
<dbReference type="Proteomes" id="UP000659697">
    <property type="component" value="Unassembled WGS sequence"/>
</dbReference>
<keyword evidence="8 14" id="KW-1133">Transmembrane helix</keyword>
<proteinExistence type="inferred from homology"/>
<evidence type="ECO:0000256" key="11">
    <source>
        <dbReference type="ARBA" id="ARBA00032707"/>
    </source>
</evidence>
<dbReference type="HAMAP" id="MF_01006">
    <property type="entry name" value="Undec_diphosphatase"/>
    <property type="match status" value="1"/>
</dbReference>
<feature type="transmembrane region" description="Helical" evidence="14">
    <location>
        <begin position="84"/>
        <end position="106"/>
    </location>
</feature>
<feature type="transmembrane region" description="Helical" evidence="14">
    <location>
        <begin position="113"/>
        <end position="130"/>
    </location>
</feature>
<evidence type="ECO:0000256" key="2">
    <source>
        <dbReference type="ARBA" id="ARBA00010621"/>
    </source>
</evidence>
<dbReference type="RefSeq" id="WP_189430043.1">
    <property type="nucleotide sequence ID" value="NZ_BNAO01000001.1"/>
</dbReference>
<comment type="miscellaneous">
    <text evidence="14">Bacitracin is thought to be involved in the inhibition of peptidoglycan synthesis by sequestering undecaprenyl diphosphate, thereby reducing the pool of lipid carrier available.</text>
</comment>
<evidence type="ECO:0000256" key="12">
    <source>
        <dbReference type="ARBA" id="ARBA00032932"/>
    </source>
</evidence>
<reference evidence="16" key="1">
    <citation type="journal article" date="2019" name="Int. J. Syst. Evol. Microbiol.">
        <title>The Global Catalogue of Microorganisms (GCM) 10K type strain sequencing project: providing services to taxonomists for standard genome sequencing and annotation.</title>
        <authorList>
            <consortium name="The Broad Institute Genomics Platform"/>
            <consortium name="The Broad Institute Genome Sequencing Center for Infectious Disease"/>
            <person name="Wu L."/>
            <person name="Ma J."/>
        </authorList>
    </citation>
    <scope>NUCLEOTIDE SEQUENCE [LARGE SCALE GENOMIC DNA]</scope>
    <source>
        <strain evidence="16">CGMCC 1.7003</strain>
    </source>
</reference>
<dbReference type="PANTHER" id="PTHR30622">
    <property type="entry name" value="UNDECAPRENYL-DIPHOSPHATASE"/>
    <property type="match status" value="1"/>
</dbReference>
<keyword evidence="9 14" id="KW-0472">Membrane</keyword>
<dbReference type="InterPro" id="IPR003824">
    <property type="entry name" value="UppP"/>
</dbReference>
<feature type="transmembrane region" description="Helical" evidence="14">
    <location>
        <begin position="249"/>
        <end position="268"/>
    </location>
</feature>
<comment type="catalytic activity">
    <reaction evidence="13 14">
        <text>di-trans,octa-cis-undecaprenyl diphosphate + H2O = di-trans,octa-cis-undecaprenyl phosphate + phosphate + H(+)</text>
        <dbReference type="Rhea" id="RHEA:28094"/>
        <dbReference type="ChEBI" id="CHEBI:15377"/>
        <dbReference type="ChEBI" id="CHEBI:15378"/>
        <dbReference type="ChEBI" id="CHEBI:43474"/>
        <dbReference type="ChEBI" id="CHEBI:58405"/>
        <dbReference type="ChEBI" id="CHEBI:60392"/>
        <dbReference type="EC" id="3.6.1.27"/>
    </reaction>
</comment>
<dbReference type="PANTHER" id="PTHR30622:SF4">
    <property type="entry name" value="UNDECAPRENYL-DIPHOSPHATASE"/>
    <property type="match status" value="1"/>
</dbReference>
<dbReference type="Pfam" id="PF02673">
    <property type="entry name" value="BacA"/>
    <property type="match status" value="1"/>
</dbReference>
<keyword evidence="10 14" id="KW-0046">Antibiotic resistance</keyword>
<keyword evidence="14" id="KW-0133">Cell shape</keyword>
<dbReference type="EC" id="3.6.1.27" evidence="3 14"/>
<evidence type="ECO:0000256" key="6">
    <source>
        <dbReference type="ARBA" id="ARBA00022692"/>
    </source>
</evidence>
<dbReference type="EMBL" id="BNAO01000001">
    <property type="protein sequence ID" value="GHG61572.1"/>
    <property type="molecule type" value="Genomic_DNA"/>
</dbReference>
<keyword evidence="14" id="KW-0961">Cell wall biogenesis/degradation</keyword>
<sequence length="269" mass="28869">MSIIEVIILSILQGITEFLPISSSAHLILPSAILGWEDQGIAFDVAVHVGTLLAVMLYFRQDIANLTVGWVKSLGGQHSTDSKLAWWVILATIPAGLAGLLAADLIETFLRSPWVIAVTTIVFGLLLWLADATAKQQVAMAQMSWRQALIIGIAQAVALIPGTSRSGITMTAAMLLGLDKVSAARFSFLLSIPIIVLSGGYQTTKLLGEPAQYDISGILFGVLLSFVSALICIHYFLKIISKMGMLPFVIYRLLLGVGLIIFLSWSAAS</sequence>
<evidence type="ECO:0000256" key="14">
    <source>
        <dbReference type="HAMAP-Rule" id="MF_01006"/>
    </source>
</evidence>
<feature type="transmembrane region" description="Helical" evidence="14">
    <location>
        <begin position="145"/>
        <end position="162"/>
    </location>
</feature>
<name>A0ABQ3KUD5_9ALTE</name>
<evidence type="ECO:0000256" key="7">
    <source>
        <dbReference type="ARBA" id="ARBA00022801"/>
    </source>
</evidence>
<feature type="transmembrane region" description="Helical" evidence="14">
    <location>
        <begin position="183"/>
        <end position="203"/>
    </location>
</feature>
<evidence type="ECO:0000256" key="5">
    <source>
        <dbReference type="ARBA" id="ARBA00022475"/>
    </source>
</evidence>
<evidence type="ECO:0000256" key="1">
    <source>
        <dbReference type="ARBA" id="ARBA00004651"/>
    </source>
</evidence>
<gene>
    <name evidence="14 15" type="primary">uppP</name>
    <name evidence="15" type="ORF">GCM10010919_06170</name>
</gene>
<feature type="transmembrane region" description="Helical" evidence="14">
    <location>
        <begin position="215"/>
        <end position="237"/>
    </location>
</feature>
<keyword evidence="6 14" id="KW-0812">Transmembrane</keyword>
<evidence type="ECO:0000256" key="10">
    <source>
        <dbReference type="ARBA" id="ARBA00023251"/>
    </source>
</evidence>
<comment type="similarity">
    <text evidence="2 14">Belongs to the UppP family.</text>
</comment>
<evidence type="ECO:0000256" key="3">
    <source>
        <dbReference type="ARBA" id="ARBA00012374"/>
    </source>
</evidence>
<protein>
    <recommendedName>
        <fullName evidence="4 14">Undecaprenyl-diphosphatase</fullName>
        <ecNumber evidence="3 14">3.6.1.27</ecNumber>
    </recommendedName>
    <alternativeName>
        <fullName evidence="12 14">Bacitracin resistance protein</fullName>
    </alternativeName>
    <alternativeName>
        <fullName evidence="11 14">Undecaprenyl pyrophosphate phosphatase</fullName>
    </alternativeName>
</protein>
<evidence type="ECO:0000256" key="4">
    <source>
        <dbReference type="ARBA" id="ARBA00021581"/>
    </source>
</evidence>